<dbReference type="EMBL" id="CBTN010000002">
    <property type="protein sequence ID" value="CDH48801.1"/>
    <property type="molecule type" value="Genomic_DNA"/>
</dbReference>
<dbReference type="InterPro" id="IPR012677">
    <property type="entry name" value="Nucleotide-bd_a/b_plait_sf"/>
</dbReference>
<feature type="compositionally biased region" description="Polar residues" evidence="2">
    <location>
        <begin position="135"/>
        <end position="145"/>
    </location>
</feature>
<feature type="compositionally biased region" description="Polar residues" evidence="2">
    <location>
        <begin position="225"/>
        <end position="236"/>
    </location>
</feature>
<accession>A0A068RIJ7</accession>
<dbReference type="SUPFAM" id="SSF54928">
    <property type="entry name" value="RNA-binding domain, RBD"/>
    <property type="match status" value="1"/>
</dbReference>
<keyword evidence="5" id="KW-1185">Reference proteome</keyword>
<sequence length="472" mass="50554">MSDTVDLDIDLDNLDYGDFDDINPDDLDIDNLERELGLVNDTPTKEETSTADDKTPTNTSEPSSNEQAKTTSQDANTVDTSSKTPSAAKIPSSPKATTTTSSTSPSKVEDTTTTTTSKPKASSSPIASPARHQHGTNGHQQQYNPRMNRGKPFMSGQHHHPPFNPGMMNINMMMMMQQAQVPRFPPHPGFPAGFPGKAIHINPKFAAKFNGSPPTSAPIEASSMPLPTTTPSQDALQRQREHILEQQRKRRERKAAEMNAGGSTMDAGQKRKADSDNDRANKRPFAIKGMGGGPGGGAAKGISIKGAAAAAAAAVSTSPPPSSSSRSPVRSSAGAPPSILSRINNHTRQQLQGQKRSAQDDINRQHPKRPALNETASSLQKQSTTPSSPIPISTTGKSSKLVVSNLSDTVTEKELRELGQTIQGGIKDIDIDREAQKATVIFNKAESAVIFRRKYNRSLLGGNHIQVSFATQ</sequence>
<organism evidence="4 5">
    <name type="scientific">Lichtheimia corymbifera JMRC:FSU:9682</name>
    <dbReference type="NCBI Taxonomy" id="1263082"/>
    <lineage>
        <taxon>Eukaryota</taxon>
        <taxon>Fungi</taxon>
        <taxon>Fungi incertae sedis</taxon>
        <taxon>Mucoromycota</taxon>
        <taxon>Mucoromycotina</taxon>
        <taxon>Mucoromycetes</taxon>
        <taxon>Mucorales</taxon>
        <taxon>Lichtheimiaceae</taxon>
        <taxon>Lichtheimia</taxon>
    </lineage>
</organism>
<feature type="compositionally biased region" description="Basic and acidic residues" evidence="2">
    <location>
        <begin position="43"/>
        <end position="55"/>
    </location>
</feature>
<evidence type="ECO:0000256" key="1">
    <source>
        <dbReference type="PROSITE-ProRule" id="PRU00176"/>
    </source>
</evidence>
<dbReference type="Proteomes" id="UP000027586">
    <property type="component" value="Unassembled WGS sequence"/>
</dbReference>
<dbReference type="OrthoDB" id="2428461at2759"/>
<comment type="caution">
    <text evidence="4">The sequence shown here is derived from an EMBL/GenBank/DDBJ whole genome shotgun (WGS) entry which is preliminary data.</text>
</comment>
<feature type="compositionally biased region" description="Basic and acidic residues" evidence="2">
    <location>
        <begin position="237"/>
        <end position="247"/>
    </location>
</feature>
<dbReference type="CDD" id="cd00590">
    <property type="entry name" value="RRM_SF"/>
    <property type="match status" value="1"/>
</dbReference>
<feature type="domain" description="RRM" evidence="3">
    <location>
        <begin position="399"/>
        <end position="472"/>
    </location>
</feature>
<evidence type="ECO:0000313" key="4">
    <source>
        <dbReference type="EMBL" id="CDH48801.1"/>
    </source>
</evidence>
<feature type="compositionally biased region" description="Low complexity" evidence="2">
    <location>
        <begin position="315"/>
        <end position="338"/>
    </location>
</feature>
<protein>
    <recommendedName>
        <fullName evidence="3">RRM domain-containing protein</fullName>
    </recommendedName>
</protein>
<feature type="compositionally biased region" description="Low complexity" evidence="2">
    <location>
        <begin position="383"/>
        <end position="395"/>
    </location>
</feature>
<feature type="compositionally biased region" description="Polar residues" evidence="2">
    <location>
        <begin position="341"/>
        <end position="356"/>
    </location>
</feature>
<feature type="region of interest" description="Disordered" evidence="2">
    <location>
        <begin position="315"/>
        <end position="397"/>
    </location>
</feature>
<dbReference type="GO" id="GO:0003723">
    <property type="term" value="F:RNA binding"/>
    <property type="evidence" value="ECO:0007669"/>
    <property type="project" value="UniProtKB-UniRule"/>
</dbReference>
<proteinExistence type="predicted"/>
<feature type="compositionally biased region" description="Basic and acidic residues" evidence="2">
    <location>
        <begin position="268"/>
        <end position="281"/>
    </location>
</feature>
<evidence type="ECO:0000256" key="2">
    <source>
        <dbReference type="SAM" id="MobiDB-lite"/>
    </source>
</evidence>
<dbReference type="AlphaFoldDB" id="A0A068RIJ7"/>
<feature type="region of interest" description="Disordered" evidence="2">
    <location>
        <begin position="210"/>
        <end position="296"/>
    </location>
</feature>
<reference evidence="4" key="1">
    <citation type="submission" date="2013-08" db="EMBL/GenBank/DDBJ databases">
        <title>Gene expansion shapes genome architecture in the human pathogen Lichtheimia corymbifera: an evolutionary genomics analysis in the ancient terrestrial Mucorales (Mucoromycotina).</title>
        <authorList>
            <person name="Schwartze V.U."/>
            <person name="Winter S."/>
            <person name="Shelest E."/>
            <person name="Marcet-Houben M."/>
            <person name="Horn F."/>
            <person name="Wehner S."/>
            <person name="Hoffmann K."/>
            <person name="Riege K."/>
            <person name="Sammeth M."/>
            <person name="Nowrousian M."/>
            <person name="Valiante V."/>
            <person name="Linde J."/>
            <person name="Jacobsen I.D."/>
            <person name="Marz M."/>
            <person name="Brakhage A.A."/>
            <person name="Gabaldon T."/>
            <person name="Bocker S."/>
            <person name="Voigt K."/>
        </authorList>
    </citation>
    <scope>NUCLEOTIDE SEQUENCE [LARGE SCALE GENOMIC DNA]</scope>
    <source>
        <strain evidence="4">FSU 9682</strain>
    </source>
</reference>
<dbReference type="PROSITE" id="PS50102">
    <property type="entry name" value="RRM"/>
    <property type="match status" value="1"/>
</dbReference>
<feature type="compositionally biased region" description="Low complexity" evidence="2">
    <location>
        <begin position="91"/>
        <end position="130"/>
    </location>
</feature>
<dbReference type="VEuPathDB" id="FungiDB:LCOR_00572.1"/>
<evidence type="ECO:0000259" key="3">
    <source>
        <dbReference type="PROSITE" id="PS50102"/>
    </source>
</evidence>
<dbReference type="SMART" id="SM00360">
    <property type="entry name" value="RRM"/>
    <property type="match status" value="1"/>
</dbReference>
<feature type="compositionally biased region" description="Polar residues" evidence="2">
    <location>
        <begin position="56"/>
        <end position="85"/>
    </location>
</feature>
<gene>
    <name evidence="4" type="ORF">LCOR_00572.1</name>
</gene>
<dbReference type="InterPro" id="IPR035979">
    <property type="entry name" value="RBD_domain_sf"/>
</dbReference>
<name>A0A068RIJ7_9FUNG</name>
<evidence type="ECO:0000313" key="5">
    <source>
        <dbReference type="Proteomes" id="UP000027586"/>
    </source>
</evidence>
<keyword evidence="1" id="KW-0694">RNA-binding</keyword>
<dbReference type="InterPro" id="IPR000504">
    <property type="entry name" value="RRM_dom"/>
</dbReference>
<dbReference type="Gene3D" id="3.30.70.330">
    <property type="match status" value="1"/>
</dbReference>
<feature type="region of interest" description="Disordered" evidence="2">
    <location>
        <begin position="34"/>
        <end position="165"/>
    </location>
</feature>